<feature type="transmembrane region" description="Helical" evidence="7">
    <location>
        <begin position="139"/>
        <end position="161"/>
    </location>
</feature>
<feature type="transmembrane region" description="Helical" evidence="7">
    <location>
        <begin position="167"/>
        <end position="185"/>
    </location>
</feature>
<feature type="transmembrane region" description="Helical" evidence="7">
    <location>
        <begin position="359"/>
        <end position="379"/>
    </location>
</feature>
<evidence type="ECO:0008006" key="10">
    <source>
        <dbReference type="Google" id="ProtNLM"/>
    </source>
</evidence>
<organism evidence="8 9">
    <name type="scientific">Candidatus Borkfalkia avicola</name>
    <dbReference type="NCBI Taxonomy" id="2838503"/>
    <lineage>
        <taxon>Bacteria</taxon>
        <taxon>Bacillati</taxon>
        <taxon>Bacillota</taxon>
        <taxon>Clostridia</taxon>
        <taxon>Christensenellales</taxon>
        <taxon>Christensenellaceae</taxon>
        <taxon>Candidatus Borkfalkia</taxon>
    </lineage>
</organism>
<comment type="similarity">
    <text evidence="2">Belongs to the major facilitator superfamily.</text>
</comment>
<feature type="transmembrane region" description="Helical" evidence="7">
    <location>
        <begin position="197"/>
        <end position="220"/>
    </location>
</feature>
<feature type="transmembrane region" description="Helical" evidence="7">
    <location>
        <begin position="240"/>
        <end position="261"/>
    </location>
</feature>
<dbReference type="Gene3D" id="1.20.1250.20">
    <property type="entry name" value="MFS general substrate transporter like domains"/>
    <property type="match status" value="2"/>
</dbReference>
<keyword evidence="4 7" id="KW-0812">Transmembrane</keyword>
<dbReference type="SUPFAM" id="SSF103473">
    <property type="entry name" value="MFS general substrate transporter"/>
    <property type="match status" value="1"/>
</dbReference>
<feature type="transmembrane region" description="Helical" evidence="7">
    <location>
        <begin position="327"/>
        <end position="347"/>
    </location>
</feature>
<dbReference type="PANTHER" id="PTHR23514:SF3">
    <property type="entry name" value="BYPASS OF STOP CODON PROTEIN 6"/>
    <property type="match status" value="1"/>
</dbReference>
<feature type="transmembrane region" description="Helical" evidence="7">
    <location>
        <begin position="105"/>
        <end position="127"/>
    </location>
</feature>
<dbReference type="InterPro" id="IPR036259">
    <property type="entry name" value="MFS_trans_sf"/>
</dbReference>
<keyword evidence="6 7" id="KW-0472">Membrane</keyword>
<keyword evidence="3" id="KW-0813">Transport</keyword>
<sequence>MNGRSSRGTARACCAGIANQAVVTNVTAVLFVPFMRLYGFTYVQLGFLAAAGFAAQMAADILLLFLIDRAPSSALAALAAVMSCAGLVFYGCVPCLFAGAEFYGILAATVVFAFAGGMLEVVLSNAAEALPEGEASLPFLHTVYAWAQVALALFLLLWLSLFGAESWNFAVLALAALPAAVFALLPSARFPPPQKDAPARAAFTPLYLFAVFAVFFGYGAEAVMNQWVGTYAAELFGEELGSAAGCALFALCLGIGGALYVRISGKKRAGLPLLIGCALPAAAAYLLAALLPGTSALAAAALCGLFVGVLSPGAMSAAGAALPRTGGWMLASLAIAQDIGAAVLPALSGAAAEAVSVRAAFLFLAAAPVLSALAMVYMARAAKRAERIKKTLRMPQEKI</sequence>
<evidence type="ECO:0000256" key="5">
    <source>
        <dbReference type="ARBA" id="ARBA00022989"/>
    </source>
</evidence>
<evidence type="ECO:0000256" key="6">
    <source>
        <dbReference type="ARBA" id="ARBA00023136"/>
    </source>
</evidence>
<dbReference type="InterPro" id="IPR051788">
    <property type="entry name" value="MFS_Transporter"/>
</dbReference>
<gene>
    <name evidence="8" type="ORF">H9726_04805</name>
</gene>
<keyword evidence="5 7" id="KW-1133">Transmembrane helix</keyword>
<dbReference type="EMBL" id="DXCF01000026">
    <property type="protein sequence ID" value="HIZ09792.1"/>
    <property type="molecule type" value="Genomic_DNA"/>
</dbReference>
<feature type="transmembrane region" description="Helical" evidence="7">
    <location>
        <begin position="12"/>
        <end position="35"/>
    </location>
</feature>
<proteinExistence type="inferred from homology"/>
<dbReference type="GO" id="GO:0016020">
    <property type="term" value="C:membrane"/>
    <property type="evidence" value="ECO:0007669"/>
    <property type="project" value="TreeGrafter"/>
</dbReference>
<evidence type="ECO:0000256" key="7">
    <source>
        <dbReference type="SAM" id="Phobius"/>
    </source>
</evidence>
<dbReference type="GO" id="GO:0012505">
    <property type="term" value="C:endomembrane system"/>
    <property type="evidence" value="ECO:0007669"/>
    <property type="project" value="UniProtKB-SubCell"/>
</dbReference>
<reference evidence="8" key="2">
    <citation type="submission" date="2021-04" db="EMBL/GenBank/DDBJ databases">
        <authorList>
            <person name="Gilroy R."/>
        </authorList>
    </citation>
    <scope>NUCLEOTIDE SEQUENCE</scope>
    <source>
        <strain evidence="8">CHK192-19661</strain>
    </source>
</reference>
<dbReference type="Proteomes" id="UP000824025">
    <property type="component" value="Unassembled WGS sequence"/>
</dbReference>
<dbReference type="PANTHER" id="PTHR23514">
    <property type="entry name" value="BYPASS OF STOP CODON PROTEIN 6"/>
    <property type="match status" value="1"/>
</dbReference>
<reference evidence="8" key="1">
    <citation type="journal article" date="2021" name="PeerJ">
        <title>Extensive microbial diversity within the chicken gut microbiome revealed by metagenomics and culture.</title>
        <authorList>
            <person name="Gilroy R."/>
            <person name="Ravi A."/>
            <person name="Getino M."/>
            <person name="Pursley I."/>
            <person name="Horton D.L."/>
            <person name="Alikhan N.F."/>
            <person name="Baker D."/>
            <person name="Gharbi K."/>
            <person name="Hall N."/>
            <person name="Watson M."/>
            <person name="Adriaenssens E.M."/>
            <person name="Foster-Nyarko E."/>
            <person name="Jarju S."/>
            <person name="Secka A."/>
            <person name="Antonio M."/>
            <person name="Oren A."/>
            <person name="Chaudhuri R.R."/>
            <person name="La Ragione R."/>
            <person name="Hildebrand F."/>
            <person name="Pallen M.J."/>
        </authorList>
    </citation>
    <scope>NUCLEOTIDE SEQUENCE</scope>
    <source>
        <strain evidence="8">CHK192-19661</strain>
    </source>
</reference>
<protein>
    <recommendedName>
        <fullName evidence="10">MFS transporter</fullName>
    </recommendedName>
</protein>
<evidence type="ECO:0000313" key="9">
    <source>
        <dbReference type="Proteomes" id="UP000824025"/>
    </source>
</evidence>
<feature type="transmembrane region" description="Helical" evidence="7">
    <location>
        <begin position="47"/>
        <end position="67"/>
    </location>
</feature>
<feature type="transmembrane region" description="Helical" evidence="7">
    <location>
        <begin position="273"/>
        <end position="291"/>
    </location>
</feature>
<feature type="transmembrane region" description="Helical" evidence="7">
    <location>
        <begin position="74"/>
        <end position="99"/>
    </location>
</feature>
<evidence type="ECO:0000256" key="4">
    <source>
        <dbReference type="ARBA" id="ARBA00022692"/>
    </source>
</evidence>
<name>A0A9D2IHZ3_9FIRM</name>
<comment type="subcellular location">
    <subcellularLocation>
        <location evidence="1">Endomembrane system</location>
        <topology evidence="1">Multi-pass membrane protein</topology>
    </subcellularLocation>
</comment>
<evidence type="ECO:0000313" key="8">
    <source>
        <dbReference type="EMBL" id="HIZ09792.1"/>
    </source>
</evidence>
<evidence type="ECO:0000256" key="1">
    <source>
        <dbReference type="ARBA" id="ARBA00004127"/>
    </source>
</evidence>
<accession>A0A9D2IHZ3</accession>
<evidence type="ECO:0000256" key="3">
    <source>
        <dbReference type="ARBA" id="ARBA00022448"/>
    </source>
</evidence>
<dbReference type="AlphaFoldDB" id="A0A9D2IHZ3"/>
<feature type="transmembrane region" description="Helical" evidence="7">
    <location>
        <begin position="297"/>
        <end position="315"/>
    </location>
</feature>
<evidence type="ECO:0000256" key="2">
    <source>
        <dbReference type="ARBA" id="ARBA00008335"/>
    </source>
</evidence>
<comment type="caution">
    <text evidence="8">The sequence shown here is derived from an EMBL/GenBank/DDBJ whole genome shotgun (WGS) entry which is preliminary data.</text>
</comment>